<gene>
    <name evidence="2" type="ORF">UFOVP46_121</name>
</gene>
<sequence length="103" mass="10886">MPARLSRQFKTTGMFGSSRGRYGNQGTGPNYLTNAYPGDGYYWDMYPGVVGGMNTNGTGMAVDPGTPMNTYLPTTEESFTKGDRQADAGATTNGNDMGGTAAY</sequence>
<reference evidence="2" key="1">
    <citation type="submission" date="2020-04" db="EMBL/GenBank/DDBJ databases">
        <authorList>
            <person name="Chiriac C."/>
            <person name="Salcher M."/>
            <person name="Ghai R."/>
            <person name="Kavagutti S V."/>
        </authorList>
    </citation>
    <scope>NUCLEOTIDE SEQUENCE</scope>
</reference>
<accession>A0A6J5KPU0</accession>
<proteinExistence type="predicted"/>
<protein>
    <submittedName>
        <fullName evidence="2">Uncharacterized protein</fullName>
    </submittedName>
</protein>
<feature type="compositionally biased region" description="Polar residues" evidence="1">
    <location>
        <begin position="67"/>
        <end position="77"/>
    </location>
</feature>
<feature type="region of interest" description="Disordered" evidence="1">
    <location>
        <begin position="1"/>
        <end position="29"/>
    </location>
</feature>
<evidence type="ECO:0000256" key="1">
    <source>
        <dbReference type="SAM" id="MobiDB-lite"/>
    </source>
</evidence>
<feature type="region of interest" description="Disordered" evidence="1">
    <location>
        <begin position="64"/>
        <end position="103"/>
    </location>
</feature>
<evidence type="ECO:0000313" key="2">
    <source>
        <dbReference type="EMBL" id="CAB4123901.1"/>
    </source>
</evidence>
<organism evidence="2">
    <name type="scientific">uncultured Caudovirales phage</name>
    <dbReference type="NCBI Taxonomy" id="2100421"/>
    <lineage>
        <taxon>Viruses</taxon>
        <taxon>Duplodnaviria</taxon>
        <taxon>Heunggongvirae</taxon>
        <taxon>Uroviricota</taxon>
        <taxon>Caudoviricetes</taxon>
        <taxon>Peduoviridae</taxon>
        <taxon>Maltschvirus</taxon>
        <taxon>Maltschvirus maltsch</taxon>
    </lineage>
</organism>
<name>A0A6J5KPU0_9CAUD</name>
<dbReference type="EMBL" id="LR796174">
    <property type="protein sequence ID" value="CAB4123901.1"/>
    <property type="molecule type" value="Genomic_DNA"/>
</dbReference>